<accession>A0ABV6QAU4</accession>
<sequence length="145" mass="17025">MKRILTLLLLTLLFQNCKEVEFKNGGQFKAENNDLFYGLWISSEMDSIQFFVLDEWPIEISEETLAEKQNREMSLSGTIDVRENEILITELESNFLPSERPKLKNLTIKNGKIYVDCENITEYVWGRTDLGNCESERIEFSRMEK</sequence>
<dbReference type="Proteomes" id="UP001589832">
    <property type="component" value="Unassembled WGS sequence"/>
</dbReference>
<organism evidence="1 2">
    <name type="scientific">Winogradskyella pulchriflava</name>
    <dbReference type="NCBI Taxonomy" id="1110688"/>
    <lineage>
        <taxon>Bacteria</taxon>
        <taxon>Pseudomonadati</taxon>
        <taxon>Bacteroidota</taxon>
        <taxon>Flavobacteriia</taxon>
        <taxon>Flavobacteriales</taxon>
        <taxon>Flavobacteriaceae</taxon>
        <taxon>Winogradskyella</taxon>
    </lineage>
</organism>
<evidence type="ECO:0000313" key="1">
    <source>
        <dbReference type="EMBL" id="MFC0605414.1"/>
    </source>
</evidence>
<keyword evidence="2" id="KW-1185">Reference proteome</keyword>
<evidence type="ECO:0008006" key="3">
    <source>
        <dbReference type="Google" id="ProtNLM"/>
    </source>
</evidence>
<proteinExistence type="predicted"/>
<comment type="caution">
    <text evidence="1">The sequence shown here is derived from an EMBL/GenBank/DDBJ whole genome shotgun (WGS) entry which is preliminary data.</text>
</comment>
<evidence type="ECO:0000313" key="2">
    <source>
        <dbReference type="Proteomes" id="UP001589832"/>
    </source>
</evidence>
<reference evidence="1 2" key="1">
    <citation type="submission" date="2024-09" db="EMBL/GenBank/DDBJ databases">
        <authorList>
            <person name="Sun Q."/>
            <person name="Mori K."/>
        </authorList>
    </citation>
    <scope>NUCLEOTIDE SEQUENCE [LARGE SCALE GENOMIC DNA]</scope>
    <source>
        <strain evidence="1 2">NCAIM B.02481</strain>
    </source>
</reference>
<dbReference type="RefSeq" id="WP_386064602.1">
    <property type="nucleotide sequence ID" value="NZ_JBHLTQ010000006.1"/>
</dbReference>
<dbReference type="EMBL" id="JBHLTQ010000006">
    <property type="protein sequence ID" value="MFC0605414.1"/>
    <property type="molecule type" value="Genomic_DNA"/>
</dbReference>
<name>A0ABV6QAU4_9FLAO</name>
<gene>
    <name evidence="1" type="ORF">ACFFGA_12660</name>
</gene>
<protein>
    <recommendedName>
        <fullName evidence="3">Lipocalin-like domain-containing protein</fullName>
    </recommendedName>
</protein>